<proteinExistence type="predicted"/>
<protein>
    <submittedName>
        <fullName evidence="2">Uncharacterized protein</fullName>
    </submittedName>
</protein>
<dbReference type="Gene3D" id="1.25.10.10">
    <property type="entry name" value="Leucine-rich Repeat Variant"/>
    <property type="match status" value="1"/>
</dbReference>
<accession>A0A1J4KVX7</accession>
<dbReference type="Proteomes" id="UP000179807">
    <property type="component" value="Unassembled WGS sequence"/>
</dbReference>
<organism evidence="2 3">
    <name type="scientific">Tritrichomonas foetus</name>
    <dbReference type="NCBI Taxonomy" id="1144522"/>
    <lineage>
        <taxon>Eukaryota</taxon>
        <taxon>Metamonada</taxon>
        <taxon>Parabasalia</taxon>
        <taxon>Tritrichomonadida</taxon>
        <taxon>Tritrichomonadidae</taxon>
        <taxon>Tritrichomonas</taxon>
    </lineage>
</organism>
<dbReference type="EMBL" id="MLAK01000229">
    <property type="protein sequence ID" value="OHT15387.1"/>
    <property type="molecule type" value="Genomic_DNA"/>
</dbReference>
<dbReference type="InterPro" id="IPR016024">
    <property type="entry name" value="ARM-type_fold"/>
</dbReference>
<evidence type="ECO:0000313" key="3">
    <source>
        <dbReference type="Proteomes" id="UP000179807"/>
    </source>
</evidence>
<comment type="caution">
    <text evidence="2">The sequence shown here is derived from an EMBL/GenBank/DDBJ whole genome shotgun (WGS) entry which is preliminary data.</text>
</comment>
<keyword evidence="3" id="KW-1185">Reference proteome</keyword>
<dbReference type="AlphaFoldDB" id="A0A1J4KVX7"/>
<gene>
    <name evidence="2" type="ORF">TRFO_14140</name>
</gene>
<dbReference type="SUPFAM" id="SSF48371">
    <property type="entry name" value="ARM repeat"/>
    <property type="match status" value="1"/>
</dbReference>
<dbReference type="InterPro" id="IPR011989">
    <property type="entry name" value="ARM-like"/>
</dbReference>
<evidence type="ECO:0000313" key="2">
    <source>
        <dbReference type="EMBL" id="OHT15387.1"/>
    </source>
</evidence>
<dbReference type="VEuPathDB" id="TrichDB:TRFO_14140"/>
<dbReference type="RefSeq" id="XP_068368523.1">
    <property type="nucleotide sequence ID" value="XM_068497632.1"/>
</dbReference>
<sequence length="522" mass="60777">MNFTYKTQEYLKTLNPNQRLEGTGSEDDDDDLFFEVETALTEFNQCHYDLKEITDKVFAIARYTAFTDGEIVKHPLFFETGTLDHLIEVIQMDSQIVETKVEAIYALSMIADYLIDSDIDMIANSPFMAKVFYIFNEVFPGEEKNDILIQSTSKILNFYISLVRRTENSRNSFLQNVSFENIFYFAQASYQHKQIFARFLNLLSCLCYFQLSEEAAASAVHVIFAFLNHYGVEYWDELIRSLRLICLNSQCPHLVAQKTECYQKLSYAIKAGSRKTTILALKIINIFLDKELDVFHELEFNEICNAILSIDEKTSVTALHLIEVMVEEHSMYTEFLLRNHLLNNIKTIIDDGTVLQKISALQVIYYVAQSNHPNIKNILHNIIRKGMIGSIIELSYMDTFMIDRLVVEILYLLVKIDYDEDIQLHVISQINEDHESLLSELANKYLDYVPDNDSLIFDNSEHSKFDKNENSKFVNKIPEIIDLILERIQQLRNQEFENFHGVQTDSDDVETPYDEEYLQPTF</sequence>
<feature type="compositionally biased region" description="Acidic residues" evidence="1">
    <location>
        <begin position="505"/>
        <end position="522"/>
    </location>
</feature>
<dbReference type="GeneID" id="94832336"/>
<name>A0A1J4KVX7_9EUKA</name>
<feature type="region of interest" description="Disordered" evidence="1">
    <location>
        <begin position="503"/>
        <end position="522"/>
    </location>
</feature>
<reference evidence="2" key="1">
    <citation type="submission" date="2016-10" db="EMBL/GenBank/DDBJ databases">
        <authorList>
            <person name="Benchimol M."/>
            <person name="Almeida L.G."/>
            <person name="Vasconcelos A.T."/>
            <person name="Perreira-Neves A."/>
            <person name="Rosa I.A."/>
            <person name="Tasca T."/>
            <person name="Bogo M.R."/>
            <person name="de Souza W."/>
        </authorList>
    </citation>
    <scope>NUCLEOTIDE SEQUENCE [LARGE SCALE GENOMIC DNA]</scope>
    <source>
        <strain evidence="2">K</strain>
    </source>
</reference>
<evidence type="ECO:0000256" key="1">
    <source>
        <dbReference type="SAM" id="MobiDB-lite"/>
    </source>
</evidence>